<evidence type="ECO:0000313" key="4">
    <source>
        <dbReference type="Proteomes" id="UP001152604"/>
    </source>
</evidence>
<keyword evidence="3" id="KW-0378">Hydrolase</keyword>
<dbReference type="SUPFAM" id="SSF55920">
    <property type="entry name" value="Creatinase/aminopeptidase"/>
    <property type="match status" value="1"/>
</dbReference>
<dbReference type="Gene3D" id="3.90.230.10">
    <property type="entry name" value="Creatinase/methionine aminopeptidase superfamily"/>
    <property type="match status" value="1"/>
</dbReference>
<dbReference type="InterPro" id="IPR000994">
    <property type="entry name" value="Pept_M24"/>
</dbReference>
<feature type="domain" description="Creatinase N-terminal" evidence="2">
    <location>
        <begin position="15"/>
        <end position="160"/>
    </location>
</feature>
<dbReference type="Pfam" id="PF00557">
    <property type="entry name" value="Peptidase_M24"/>
    <property type="match status" value="1"/>
</dbReference>
<gene>
    <name evidence="3" type="ORF">MES4922_10285</name>
</gene>
<dbReference type="PANTHER" id="PTHR46112:SF2">
    <property type="entry name" value="XAA-PRO AMINOPEPTIDASE P-RELATED"/>
    <property type="match status" value="1"/>
</dbReference>
<evidence type="ECO:0000259" key="2">
    <source>
        <dbReference type="Pfam" id="PF01321"/>
    </source>
</evidence>
<name>A0ABN8JBC7_9HYPH</name>
<dbReference type="Gene3D" id="3.40.350.10">
    <property type="entry name" value="Creatinase/prolidase N-terminal domain"/>
    <property type="match status" value="1"/>
</dbReference>
<dbReference type="RefSeq" id="WP_254022807.1">
    <property type="nucleotide sequence ID" value="NZ_CAKXZS010000001.1"/>
</dbReference>
<reference evidence="3" key="1">
    <citation type="submission" date="2022-03" db="EMBL/GenBank/DDBJ databases">
        <authorList>
            <person name="Brunel B."/>
        </authorList>
    </citation>
    <scope>NUCLEOTIDE SEQUENCE</scope>
    <source>
        <strain evidence="3">STM4922sample</strain>
    </source>
</reference>
<dbReference type="Pfam" id="PF01321">
    <property type="entry name" value="Creatinase_N"/>
    <property type="match status" value="1"/>
</dbReference>
<feature type="domain" description="Peptidase M24" evidence="1">
    <location>
        <begin position="169"/>
        <end position="376"/>
    </location>
</feature>
<protein>
    <submittedName>
        <fullName evidence="3">Uncharacterized hydrolase/peptidase y4tM</fullName>
        <ecNumber evidence="3">3.-.-.-</ecNumber>
    </submittedName>
</protein>
<dbReference type="PANTHER" id="PTHR46112">
    <property type="entry name" value="AMINOPEPTIDASE"/>
    <property type="match status" value="1"/>
</dbReference>
<dbReference type="EC" id="3.-.-.-" evidence="3"/>
<dbReference type="CDD" id="cd01066">
    <property type="entry name" value="APP_MetAP"/>
    <property type="match status" value="1"/>
</dbReference>
<organism evidence="3 4">
    <name type="scientific">Mesorhizobium ventifaucium</name>
    <dbReference type="NCBI Taxonomy" id="666020"/>
    <lineage>
        <taxon>Bacteria</taxon>
        <taxon>Pseudomonadati</taxon>
        <taxon>Pseudomonadota</taxon>
        <taxon>Alphaproteobacteria</taxon>
        <taxon>Hyphomicrobiales</taxon>
        <taxon>Phyllobacteriaceae</taxon>
        <taxon>Mesorhizobium</taxon>
    </lineage>
</organism>
<evidence type="ECO:0000259" key="1">
    <source>
        <dbReference type="Pfam" id="PF00557"/>
    </source>
</evidence>
<dbReference type="SUPFAM" id="SSF53092">
    <property type="entry name" value="Creatinase/prolidase N-terminal domain"/>
    <property type="match status" value="1"/>
</dbReference>
<dbReference type="InterPro" id="IPR029149">
    <property type="entry name" value="Creatin/AminoP/Spt16_N"/>
</dbReference>
<dbReference type="EMBL" id="CAKXZS010000001">
    <property type="protein sequence ID" value="CAH2394372.1"/>
    <property type="molecule type" value="Genomic_DNA"/>
</dbReference>
<dbReference type="GO" id="GO:0016787">
    <property type="term" value="F:hydrolase activity"/>
    <property type="evidence" value="ECO:0007669"/>
    <property type="project" value="UniProtKB-KW"/>
</dbReference>
<dbReference type="Proteomes" id="UP001152604">
    <property type="component" value="Unassembled WGS sequence"/>
</dbReference>
<keyword evidence="4" id="KW-1185">Reference proteome</keyword>
<dbReference type="InterPro" id="IPR050659">
    <property type="entry name" value="Peptidase_M24B"/>
</dbReference>
<accession>A0ABN8JBC7</accession>
<comment type="caution">
    <text evidence="3">The sequence shown here is derived from an EMBL/GenBank/DDBJ whole genome shotgun (WGS) entry which is preliminary data.</text>
</comment>
<dbReference type="InterPro" id="IPR000587">
    <property type="entry name" value="Creatinase_N"/>
</dbReference>
<sequence>MERILHFERAEYATRLAAVKAEMSKRGLDILLISEPPNQNYLTGYDAYSFYTPQMAIVALDRDEPIMITRGMDAASSRITTYLSDDSIRGFPDSYVNSTERSAYEFIAKIVQELGSEKAVIGVEMGGYYYSARAHADLVKALPQARFEDADLLVNWIRLVKSPAELVFMRQAGLIGDAVIKRVIETAEPGVRECDLAAAAYHQEISGTPEFGGTYNSSVVHLCIGERALAPHSTWTDKPLSNNTVINFEIHGTRRRYQINVSRTLYLGKPSIDYVKLADIAIEALNAGLDSVRPGQACSEVFAAFHKVLARNGIEKDQRIGYPLGIGYPPTVAERTASIRREEKTVLQPGMCFHMMTGLWLGDQSVTITQPFAITEKGCEPLTHTPRTLIVK</sequence>
<evidence type="ECO:0000313" key="3">
    <source>
        <dbReference type="EMBL" id="CAH2394372.1"/>
    </source>
</evidence>
<proteinExistence type="predicted"/>
<dbReference type="InterPro" id="IPR036005">
    <property type="entry name" value="Creatinase/aminopeptidase-like"/>
</dbReference>